<dbReference type="OrthoDB" id="248150at2759"/>
<dbReference type="EMBL" id="PRFC01000063">
    <property type="protein sequence ID" value="PWV11104.1"/>
    <property type="molecule type" value="Genomic_DNA"/>
</dbReference>
<dbReference type="VEuPathDB" id="TriTrypDB:BCY84_20540"/>
<dbReference type="VEuPathDB" id="TriTrypDB:C4B63_7g368"/>
<dbReference type="AlphaFoldDB" id="A0A2V2WX88"/>
<dbReference type="VEuPathDB" id="TriTrypDB:TCSYLVIO_003730"/>
<comment type="caution">
    <text evidence="3">The sequence shown here is derived from an EMBL/GenBank/DDBJ whole genome shotgun (WGS) entry which is preliminary data.</text>
</comment>
<dbReference type="Proteomes" id="UP000246078">
    <property type="component" value="Unassembled WGS sequence"/>
</dbReference>
<dbReference type="OMA" id="HENCEMG"/>
<dbReference type="SMR" id="A0A2V2WX88"/>
<sequence length="244" mass="27282">MTALPEQPSHGGCDGGTPPMPALTARPFDWGALVADVRAEARESRRAVEKRTRRLATLNMRLRKKVEENAGTVLAIQELDEKIENAVKQEKCLLRLITAAKKRKAQLQADVEEAEKRLEKMTPCHQQSTPTAAAAAASVAVKNSLSSARKSEVEDCVVVHENCEMGNLQHRLHVTRLLYRRMQEENNQILAILADLNFEENLTTAKLNERSSSNLTAHHFEFSNALQDLIQSFKDVTHAAYKPH</sequence>
<gene>
    <name evidence="3" type="ORF">C3747_63g155</name>
</gene>
<dbReference type="VEuPathDB" id="TriTrypDB:C3747_63g155"/>
<dbReference type="VEuPathDB" id="TriTrypDB:TcG_01358"/>
<name>A0A2V2WX88_TRYCR</name>
<proteinExistence type="predicted"/>
<keyword evidence="1" id="KW-0175">Coiled coil</keyword>
<dbReference type="VEuPathDB" id="TriTrypDB:Tc_MARK_2491"/>
<dbReference type="VEuPathDB" id="TriTrypDB:TcCLB.508257.120"/>
<accession>A0A2V2WX88</accession>
<reference evidence="3 4" key="1">
    <citation type="journal article" date="2018" name="Microb. Genom.">
        <title>Expanding an expanded genome: long-read sequencing of Trypanosoma cruzi.</title>
        <authorList>
            <person name="Berna L."/>
            <person name="Rodriguez M."/>
            <person name="Chiribao M.L."/>
            <person name="Parodi-Talice A."/>
            <person name="Pita S."/>
            <person name="Rijo G."/>
            <person name="Alvarez-Valin F."/>
            <person name="Robello C."/>
        </authorList>
    </citation>
    <scope>NUCLEOTIDE SEQUENCE [LARGE SCALE GENOMIC DNA]</scope>
    <source>
        <strain evidence="3 4">TCC</strain>
    </source>
</reference>
<evidence type="ECO:0000256" key="1">
    <source>
        <dbReference type="SAM" id="Coils"/>
    </source>
</evidence>
<organism evidence="3 4">
    <name type="scientific">Trypanosoma cruzi</name>
    <dbReference type="NCBI Taxonomy" id="5693"/>
    <lineage>
        <taxon>Eukaryota</taxon>
        <taxon>Discoba</taxon>
        <taxon>Euglenozoa</taxon>
        <taxon>Kinetoplastea</taxon>
        <taxon>Metakinetoplastina</taxon>
        <taxon>Trypanosomatida</taxon>
        <taxon>Trypanosomatidae</taxon>
        <taxon>Trypanosoma</taxon>
        <taxon>Schizotrypanum</taxon>
    </lineage>
</organism>
<protein>
    <submittedName>
        <fullName evidence="3">Uncharacterized protein</fullName>
    </submittedName>
</protein>
<evidence type="ECO:0000313" key="3">
    <source>
        <dbReference type="EMBL" id="PWV11104.1"/>
    </source>
</evidence>
<evidence type="ECO:0000313" key="4">
    <source>
        <dbReference type="Proteomes" id="UP000246078"/>
    </source>
</evidence>
<feature type="region of interest" description="Disordered" evidence="2">
    <location>
        <begin position="1"/>
        <end position="23"/>
    </location>
</feature>
<dbReference type="VEuPathDB" id="TriTrypDB:ECC02_002614"/>
<feature type="coiled-coil region" evidence="1">
    <location>
        <begin position="76"/>
        <end position="117"/>
    </location>
</feature>
<evidence type="ECO:0000256" key="2">
    <source>
        <dbReference type="SAM" id="MobiDB-lite"/>
    </source>
</evidence>
<dbReference type="VEuPathDB" id="TriTrypDB:TcBrA4_0125330"/>